<reference evidence="3" key="2">
    <citation type="submission" date="2025-08" db="UniProtKB">
        <authorList>
            <consortium name="RefSeq"/>
        </authorList>
    </citation>
    <scope>IDENTIFICATION</scope>
    <source>
        <tissue evidence="3">Whole plant</tissue>
    </source>
</reference>
<dbReference type="RefSeq" id="XP_052116909.1">
    <property type="nucleotide sequence ID" value="XM_052260949.1"/>
</dbReference>
<feature type="region of interest" description="Disordered" evidence="1">
    <location>
        <begin position="1"/>
        <end position="26"/>
    </location>
</feature>
<organism evidence="2 3">
    <name type="scientific">Arachis duranensis</name>
    <name type="common">Wild peanut</name>
    <dbReference type="NCBI Taxonomy" id="130453"/>
    <lineage>
        <taxon>Eukaryota</taxon>
        <taxon>Viridiplantae</taxon>
        <taxon>Streptophyta</taxon>
        <taxon>Embryophyta</taxon>
        <taxon>Tracheophyta</taxon>
        <taxon>Spermatophyta</taxon>
        <taxon>Magnoliopsida</taxon>
        <taxon>eudicotyledons</taxon>
        <taxon>Gunneridae</taxon>
        <taxon>Pentapetalae</taxon>
        <taxon>rosids</taxon>
        <taxon>fabids</taxon>
        <taxon>Fabales</taxon>
        <taxon>Fabaceae</taxon>
        <taxon>Papilionoideae</taxon>
        <taxon>50 kb inversion clade</taxon>
        <taxon>dalbergioids sensu lato</taxon>
        <taxon>Dalbergieae</taxon>
        <taxon>Pterocarpus clade</taxon>
        <taxon>Arachis</taxon>
    </lineage>
</organism>
<name>A0A9C6TY05_ARADU</name>
<gene>
    <name evidence="3" type="primary">LOC107482800</name>
</gene>
<keyword evidence="2" id="KW-1185">Reference proteome</keyword>
<dbReference type="GeneID" id="107482800"/>
<dbReference type="AlphaFoldDB" id="A0A9C6TY05"/>
<reference evidence="2" key="1">
    <citation type="journal article" date="2016" name="Nat. Genet.">
        <title>The genome sequences of Arachis duranensis and Arachis ipaensis, the diploid ancestors of cultivated peanut.</title>
        <authorList>
            <person name="Bertioli D.J."/>
            <person name="Cannon S.B."/>
            <person name="Froenicke L."/>
            <person name="Huang G."/>
            <person name="Farmer A.D."/>
            <person name="Cannon E.K."/>
            <person name="Liu X."/>
            <person name="Gao D."/>
            <person name="Clevenger J."/>
            <person name="Dash S."/>
            <person name="Ren L."/>
            <person name="Moretzsohn M.C."/>
            <person name="Shirasawa K."/>
            <person name="Huang W."/>
            <person name="Vidigal B."/>
            <person name="Abernathy B."/>
            <person name="Chu Y."/>
            <person name="Niederhuth C.E."/>
            <person name="Umale P."/>
            <person name="Araujo A.C."/>
            <person name="Kozik A."/>
            <person name="Kim K.D."/>
            <person name="Burow M.D."/>
            <person name="Varshney R.K."/>
            <person name="Wang X."/>
            <person name="Zhang X."/>
            <person name="Barkley N."/>
            <person name="Guimaraes P.M."/>
            <person name="Isobe S."/>
            <person name="Guo B."/>
            <person name="Liao B."/>
            <person name="Stalker H.T."/>
            <person name="Schmitz R.J."/>
            <person name="Scheffler B.E."/>
            <person name="Leal-Bertioli S.C."/>
            <person name="Xun X."/>
            <person name="Jackson S.A."/>
            <person name="Michelmore R."/>
            <person name="Ozias-Akins P."/>
        </authorList>
    </citation>
    <scope>NUCLEOTIDE SEQUENCE [LARGE SCALE GENOMIC DNA]</scope>
    <source>
        <strain evidence="2">cv. V14167</strain>
    </source>
</reference>
<evidence type="ECO:0000313" key="2">
    <source>
        <dbReference type="Proteomes" id="UP000515211"/>
    </source>
</evidence>
<evidence type="ECO:0000313" key="3">
    <source>
        <dbReference type="RefSeq" id="XP_052116909.1"/>
    </source>
</evidence>
<proteinExistence type="predicted"/>
<accession>A0A9C6TY05</accession>
<dbReference type="Proteomes" id="UP000515211">
    <property type="component" value="Chromosome 4"/>
</dbReference>
<protein>
    <submittedName>
        <fullName evidence="3">Uncharacterized protein LOC107482800 isoform X1</fullName>
    </submittedName>
</protein>
<evidence type="ECO:0000256" key="1">
    <source>
        <dbReference type="SAM" id="MobiDB-lite"/>
    </source>
</evidence>
<sequence length="82" mass="8439">MASSPSPWLGSHPREPSLSAPPSGLPPLLPPGNAAAVVDNAAATVTGVLITVGARQSRCGFVPPLSLDFRMSFGLLVISYRI</sequence>